<evidence type="ECO:0000313" key="2">
    <source>
        <dbReference type="Proteomes" id="UP000186364"/>
    </source>
</evidence>
<organism evidence="1 2">
    <name type="scientific">Xaviernesmea oryzae</name>
    <dbReference type="NCBI Taxonomy" id="464029"/>
    <lineage>
        <taxon>Bacteria</taxon>
        <taxon>Pseudomonadati</taxon>
        <taxon>Pseudomonadota</taxon>
        <taxon>Alphaproteobacteria</taxon>
        <taxon>Hyphomicrobiales</taxon>
        <taxon>Rhizobiaceae</taxon>
        <taxon>Rhizobium/Agrobacterium group</taxon>
        <taxon>Xaviernesmea</taxon>
    </lineage>
</organism>
<dbReference type="RefSeq" id="WP_075629557.1">
    <property type="nucleotide sequence ID" value="NZ_FOAM01000008.1"/>
</dbReference>
<keyword evidence="2" id="KW-1185">Reference proteome</keyword>
<dbReference type="Proteomes" id="UP000186364">
    <property type="component" value="Unassembled WGS sequence"/>
</dbReference>
<comment type="caution">
    <text evidence="1">The sequence shown here is derived from an EMBL/GenBank/DDBJ whole genome shotgun (WGS) entry which is preliminary data.</text>
</comment>
<name>A0A1Q9ASC7_9HYPH</name>
<evidence type="ECO:0000313" key="1">
    <source>
        <dbReference type="EMBL" id="OLP58352.1"/>
    </source>
</evidence>
<reference evidence="1 2" key="1">
    <citation type="submission" date="2016-09" db="EMBL/GenBank/DDBJ databases">
        <title>Rhizobium sp. nov., a novel species isolated from the rice rhizosphere.</title>
        <authorList>
            <person name="Zhao J."/>
            <person name="Zhang X."/>
        </authorList>
    </citation>
    <scope>NUCLEOTIDE SEQUENCE [LARGE SCALE GENOMIC DNA]</scope>
    <source>
        <strain evidence="1 2">1.7048</strain>
    </source>
</reference>
<protein>
    <submittedName>
        <fullName evidence="1">Uncharacterized protein</fullName>
    </submittedName>
</protein>
<dbReference type="EMBL" id="MKIP01000058">
    <property type="protein sequence ID" value="OLP58352.1"/>
    <property type="molecule type" value="Genomic_DNA"/>
</dbReference>
<accession>A0A1Q9ASC7</accession>
<gene>
    <name evidence="1" type="ORF">BJF93_07060</name>
</gene>
<dbReference type="AlphaFoldDB" id="A0A1Q9ASC7"/>
<proteinExistence type="predicted"/>
<sequence>MALRGDVGGLTEAFLLELIGEQKERTGALEENTPLNRYSIEASEIMQECCARMIDGAATVDDLLGEMLRRQKVAAERHGVWGQL</sequence>